<reference evidence="4 5" key="1">
    <citation type="submission" date="2024-01" db="EMBL/GenBank/DDBJ databases">
        <title>The genomes of 5 underutilized Papilionoideae crops provide insights into root nodulation and disease resistance.</title>
        <authorList>
            <person name="Yuan L."/>
        </authorList>
    </citation>
    <scope>NUCLEOTIDE SEQUENCE [LARGE SCALE GENOMIC DNA]</scope>
    <source>
        <strain evidence="4">LY-2023</strain>
        <tissue evidence="4">Leaf</tissue>
    </source>
</reference>
<keyword evidence="5" id="KW-1185">Reference proteome</keyword>
<evidence type="ECO:0000313" key="5">
    <source>
        <dbReference type="Proteomes" id="UP001359559"/>
    </source>
</evidence>
<dbReference type="PANTHER" id="PTHR32401:SF49">
    <property type="entry name" value="OS10G0129200 PROTEIN"/>
    <property type="match status" value="1"/>
</dbReference>
<name>A0AAN9PMC0_CLITE</name>
<dbReference type="EMBL" id="JAYKXN010000003">
    <property type="protein sequence ID" value="KAK7302597.1"/>
    <property type="molecule type" value="Genomic_DNA"/>
</dbReference>
<dbReference type="PANTHER" id="PTHR32401">
    <property type="entry name" value="CONCANAVALIN A-LIKE LECTIN FAMILY PROTEIN"/>
    <property type="match status" value="1"/>
</dbReference>
<evidence type="ECO:0000259" key="3">
    <source>
        <dbReference type="Pfam" id="PF00139"/>
    </source>
</evidence>
<dbReference type="GO" id="GO:0030246">
    <property type="term" value="F:carbohydrate binding"/>
    <property type="evidence" value="ECO:0007669"/>
    <property type="project" value="UniProtKB-KW"/>
</dbReference>
<proteinExistence type="inferred from homology"/>
<gene>
    <name evidence="4" type="ORF">RJT34_13489</name>
</gene>
<evidence type="ECO:0000256" key="2">
    <source>
        <dbReference type="ARBA" id="ARBA00022734"/>
    </source>
</evidence>
<dbReference type="InterPro" id="IPR050258">
    <property type="entry name" value="Leguminous_Lectin"/>
</dbReference>
<comment type="similarity">
    <text evidence="1">Belongs to the leguminous lectin family.</text>
</comment>
<dbReference type="InterPro" id="IPR001220">
    <property type="entry name" value="Legume_lectin_dom"/>
</dbReference>
<feature type="domain" description="Legume lectin" evidence="3">
    <location>
        <begin position="24"/>
        <end position="175"/>
    </location>
</feature>
<dbReference type="InterPro" id="IPR013320">
    <property type="entry name" value="ConA-like_dom_sf"/>
</dbReference>
<dbReference type="InterPro" id="IPR019825">
    <property type="entry name" value="Lectin_legB_Mn/Ca_BS"/>
</dbReference>
<protein>
    <recommendedName>
        <fullName evidence="3">Legume lectin domain-containing protein</fullName>
    </recommendedName>
</protein>
<dbReference type="AlphaFoldDB" id="A0AAN9PMC0"/>
<comment type="caution">
    <text evidence="4">The sequence shown here is derived from an EMBL/GenBank/DDBJ whole genome shotgun (WGS) entry which is preliminary data.</text>
</comment>
<keyword evidence="2" id="KW-0430">Lectin</keyword>
<dbReference type="PROSITE" id="PS00307">
    <property type="entry name" value="LECTIN_LEGUME_BETA"/>
    <property type="match status" value="1"/>
</dbReference>
<evidence type="ECO:0000256" key="1">
    <source>
        <dbReference type="ARBA" id="ARBA00007606"/>
    </source>
</evidence>
<evidence type="ECO:0000313" key="4">
    <source>
        <dbReference type="EMBL" id="KAK7302597.1"/>
    </source>
</evidence>
<dbReference type="SUPFAM" id="SSF49899">
    <property type="entry name" value="Concanavalin A-like lectins/glucanases"/>
    <property type="match status" value="1"/>
</dbReference>
<dbReference type="Pfam" id="PF00139">
    <property type="entry name" value="Lectin_legB"/>
    <property type="match status" value="1"/>
</dbReference>
<dbReference type="Proteomes" id="UP001359559">
    <property type="component" value="Unassembled WGS sequence"/>
</dbReference>
<accession>A0AAN9PMC0</accession>
<sequence length="183" mass="20858">MARHSIPFRLSLNPTSSAMAAGQTDSRKITDFTSNFSIIIQPNKIRHGDGITFFLASPNFSLPVPADGTGIGLVSRLQMDDPNYPNQHPCVAVEFDTFWNRFDPQYDLVGINIKTMKSPFTTEWFTVMDRRVYDAQISYNSSTHNVSVIFTGYKDNVPMKQHYSQVVDLREVLSDWVEFVKRP</sequence>
<organism evidence="4 5">
    <name type="scientific">Clitoria ternatea</name>
    <name type="common">Butterfly pea</name>
    <dbReference type="NCBI Taxonomy" id="43366"/>
    <lineage>
        <taxon>Eukaryota</taxon>
        <taxon>Viridiplantae</taxon>
        <taxon>Streptophyta</taxon>
        <taxon>Embryophyta</taxon>
        <taxon>Tracheophyta</taxon>
        <taxon>Spermatophyta</taxon>
        <taxon>Magnoliopsida</taxon>
        <taxon>eudicotyledons</taxon>
        <taxon>Gunneridae</taxon>
        <taxon>Pentapetalae</taxon>
        <taxon>rosids</taxon>
        <taxon>fabids</taxon>
        <taxon>Fabales</taxon>
        <taxon>Fabaceae</taxon>
        <taxon>Papilionoideae</taxon>
        <taxon>50 kb inversion clade</taxon>
        <taxon>NPAAA clade</taxon>
        <taxon>indigoferoid/millettioid clade</taxon>
        <taxon>Phaseoleae</taxon>
        <taxon>Clitoria</taxon>
    </lineage>
</organism>
<dbReference type="Gene3D" id="2.60.120.200">
    <property type="match status" value="1"/>
</dbReference>